<dbReference type="Pfam" id="PF08447">
    <property type="entry name" value="PAS_3"/>
    <property type="match status" value="1"/>
</dbReference>
<dbReference type="PROSITE" id="PS50113">
    <property type="entry name" value="PAC"/>
    <property type="match status" value="1"/>
</dbReference>
<accession>A0ABV8RSP7</accession>
<dbReference type="SUPFAM" id="SSF55785">
    <property type="entry name" value="PYP-like sensor domain (PAS domain)"/>
    <property type="match status" value="1"/>
</dbReference>
<evidence type="ECO:0000256" key="4">
    <source>
        <dbReference type="ARBA" id="ARBA00022679"/>
    </source>
</evidence>
<dbReference type="SMART" id="SM00388">
    <property type="entry name" value="HisKA"/>
    <property type="match status" value="1"/>
</dbReference>
<evidence type="ECO:0000313" key="8">
    <source>
        <dbReference type="EMBL" id="MFC4296415.1"/>
    </source>
</evidence>
<reference evidence="9" key="1">
    <citation type="journal article" date="2019" name="Int. J. Syst. Evol. Microbiol.">
        <title>The Global Catalogue of Microorganisms (GCM) 10K type strain sequencing project: providing services to taxonomists for standard genome sequencing and annotation.</title>
        <authorList>
            <consortium name="The Broad Institute Genomics Platform"/>
            <consortium name="The Broad Institute Genome Sequencing Center for Infectious Disease"/>
            <person name="Wu L."/>
            <person name="Ma J."/>
        </authorList>
    </citation>
    <scope>NUCLEOTIDE SEQUENCE [LARGE SCALE GENOMIC DNA]</scope>
    <source>
        <strain evidence="9">CGMCC 1.12989</strain>
    </source>
</reference>
<dbReference type="Pfam" id="PF00512">
    <property type="entry name" value="HisKA"/>
    <property type="match status" value="1"/>
</dbReference>
<dbReference type="InterPro" id="IPR013655">
    <property type="entry name" value="PAS_fold_3"/>
</dbReference>
<evidence type="ECO:0000256" key="3">
    <source>
        <dbReference type="ARBA" id="ARBA00022553"/>
    </source>
</evidence>
<evidence type="ECO:0000256" key="1">
    <source>
        <dbReference type="ARBA" id="ARBA00000085"/>
    </source>
</evidence>
<evidence type="ECO:0000256" key="5">
    <source>
        <dbReference type="ARBA" id="ARBA00022777"/>
    </source>
</evidence>
<evidence type="ECO:0000256" key="2">
    <source>
        <dbReference type="ARBA" id="ARBA00012438"/>
    </source>
</evidence>
<evidence type="ECO:0000259" key="6">
    <source>
        <dbReference type="PROSITE" id="PS50112"/>
    </source>
</evidence>
<dbReference type="Gene3D" id="3.30.450.20">
    <property type="entry name" value="PAS domain"/>
    <property type="match status" value="1"/>
</dbReference>
<protein>
    <recommendedName>
        <fullName evidence="2">histidine kinase</fullName>
        <ecNumber evidence="2">2.7.13.3</ecNumber>
    </recommendedName>
</protein>
<gene>
    <name evidence="8" type="ORF">ACFO0A_15270</name>
</gene>
<proteinExistence type="predicted"/>
<organism evidence="8 9">
    <name type="scientific">Novosphingobium tardum</name>
    <dbReference type="NCBI Taxonomy" id="1538021"/>
    <lineage>
        <taxon>Bacteria</taxon>
        <taxon>Pseudomonadati</taxon>
        <taxon>Pseudomonadota</taxon>
        <taxon>Alphaproteobacteria</taxon>
        <taxon>Sphingomonadales</taxon>
        <taxon>Sphingomonadaceae</taxon>
        <taxon>Novosphingobium</taxon>
    </lineage>
</organism>
<dbReference type="InterPro" id="IPR052162">
    <property type="entry name" value="Sensor_kinase/Photoreceptor"/>
</dbReference>
<dbReference type="PANTHER" id="PTHR43304">
    <property type="entry name" value="PHYTOCHROME-LIKE PROTEIN CPH1"/>
    <property type="match status" value="1"/>
</dbReference>
<keyword evidence="5 8" id="KW-0418">Kinase</keyword>
<keyword evidence="3" id="KW-0597">Phosphoprotein</keyword>
<dbReference type="InterPro" id="IPR000014">
    <property type="entry name" value="PAS"/>
</dbReference>
<dbReference type="InterPro" id="IPR001610">
    <property type="entry name" value="PAC"/>
</dbReference>
<dbReference type="PROSITE" id="PS50112">
    <property type="entry name" value="PAS"/>
    <property type="match status" value="1"/>
</dbReference>
<dbReference type="Proteomes" id="UP001595828">
    <property type="component" value="Unassembled WGS sequence"/>
</dbReference>
<evidence type="ECO:0000313" key="9">
    <source>
        <dbReference type="Proteomes" id="UP001595828"/>
    </source>
</evidence>
<keyword evidence="4" id="KW-0808">Transferase</keyword>
<dbReference type="InterPro" id="IPR003661">
    <property type="entry name" value="HisK_dim/P_dom"/>
</dbReference>
<dbReference type="CDD" id="cd00082">
    <property type="entry name" value="HisKA"/>
    <property type="match status" value="1"/>
</dbReference>
<dbReference type="InterPro" id="IPR036097">
    <property type="entry name" value="HisK_dim/P_sf"/>
</dbReference>
<dbReference type="InterPro" id="IPR000700">
    <property type="entry name" value="PAS-assoc_C"/>
</dbReference>
<sequence length="217" mass="24179">MFDRISFLAGIGVWECDLATEELTWTDTVYDIFGIPRGTPIDRHRALDLYEPESRRQMERLRSAAIESGTGFTLDIQIRPKASEVRWVRLTAVIEKEAGRAVRIFGTKQDITSEKAAQNKLQSLQTELIHLSRGSAMGAMASTIAHELNQPLAAVSSYLSAARRLAPDESKSSELAECIDGALEATHRAGNIIRSVRAMSTRRDGRREELELEPVLK</sequence>
<feature type="domain" description="PAS" evidence="6">
    <location>
        <begin position="25"/>
        <end position="69"/>
    </location>
</feature>
<name>A0ABV8RSP7_9SPHN</name>
<dbReference type="Gene3D" id="6.10.250.2580">
    <property type="match status" value="1"/>
</dbReference>
<feature type="non-terminal residue" evidence="8">
    <location>
        <position position="217"/>
    </location>
</feature>
<dbReference type="InterPro" id="IPR035965">
    <property type="entry name" value="PAS-like_dom_sf"/>
</dbReference>
<dbReference type="SMART" id="SM00086">
    <property type="entry name" value="PAC"/>
    <property type="match status" value="1"/>
</dbReference>
<dbReference type="EC" id="2.7.13.3" evidence="2"/>
<dbReference type="Gene3D" id="1.10.287.130">
    <property type="match status" value="1"/>
</dbReference>
<dbReference type="EMBL" id="JBHSDR010000010">
    <property type="protein sequence ID" value="MFC4296415.1"/>
    <property type="molecule type" value="Genomic_DNA"/>
</dbReference>
<comment type="catalytic activity">
    <reaction evidence="1">
        <text>ATP + protein L-histidine = ADP + protein N-phospho-L-histidine.</text>
        <dbReference type="EC" id="2.7.13.3"/>
    </reaction>
</comment>
<keyword evidence="9" id="KW-1185">Reference proteome</keyword>
<comment type="caution">
    <text evidence="8">The sequence shown here is derived from an EMBL/GenBank/DDBJ whole genome shotgun (WGS) entry which is preliminary data.</text>
</comment>
<dbReference type="SUPFAM" id="SSF47384">
    <property type="entry name" value="Homodimeric domain of signal transducing histidine kinase"/>
    <property type="match status" value="1"/>
</dbReference>
<evidence type="ECO:0000259" key="7">
    <source>
        <dbReference type="PROSITE" id="PS50113"/>
    </source>
</evidence>
<dbReference type="GO" id="GO:0016301">
    <property type="term" value="F:kinase activity"/>
    <property type="evidence" value="ECO:0007669"/>
    <property type="project" value="UniProtKB-KW"/>
</dbReference>
<dbReference type="PANTHER" id="PTHR43304:SF1">
    <property type="entry name" value="PAC DOMAIN-CONTAINING PROTEIN"/>
    <property type="match status" value="1"/>
</dbReference>
<feature type="domain" description="PAC" evidence="7">
    <location>
        <begin position="72"/>
        <end position="123"/>
    </location>
</feature>